<feature type="region of interest" description="Disordered" evidence="2">
    <location>
        <begin position="1"/>
        <end position="26"/>
    </location>
</feature>
<evidence type="ECO:0000256" key="1">
    <source>
        <dbReference type="NCBIfam" id="TIGR03093"/>
    </source>
</evidence>
<evidence type="ECO:0000313" key="4">
    <source>
        <dbReference type="Proteomes" id="UP001589854"/>
    </source>
</evidence>
<dbReference type="RefSeq" id="WP_378932992.1">
    <property type="nucleotide sequence ID" value="NZ_JBHLVO010000005.1"/>
</dbReference>
<keyword evidence="4" id="KW-1185">Reference proteome</keyword>
<dbReference type="EMBL" id="JBHLVO010000005">
    <property type="protein sequence ID" value="MFC0271677.1"/>
    <property type="molecule type" value="Genomic_DNA"/>
</dbReference>
<feature type="compositionally biased region" description="Polar residues" evidence="2">
    <location>
        <begin position="8"/>
        <end position="19"/>
    </location>
</feature>
<gene>
    <name evidence="3" type="primary">sspL</name>
    <name evidence="3" type="ORF">ACFFIX_09435</name>
</gene>
<dbReference type="InterPro" id="IPR017526">
    <property type="entry name" value="SASP_SspL"/>
</dbReference>
<comment type="caution">
    <text evidence="3">The sequence shown here is derived from an EMBL/GenBank/DDBJ whole genome shotgun (WGS) entry which is preliminary data.</text>
</comment>
<reference evidence="3 4" key="1">
    <citation type="submission" date="2024-09" db="EMBL/GenBank/DDBJ databases">
        <authorList>
            <person name="Sun Q."/>
            <person name="Mori K."/>
        </authorList>
    </citation>
    <scope>NUCLEOTIDE SEQUENCE [LARGE SCALE GENOMIC DNA]</scope>
    <source>
        <strain evidence="3 4">CCM 7228</strain>
    </source>
</reference>
<name>A0ABV6GFI1_9BACI</name>
<sequence length="46" mass="5009">MSSEKRGNNRGQIAPSVNPQGVGKDVEFAVEPKSKLENAAKKLNRK</sequence>
<organism evidence="3 4">
    <name type="scientific">Metabacillus herbersteinensis</name>
    <dbReference type="NCBI Taxonomy" id="283816"/>
    <lineage>
        <taxon>Bacteria</taxon>
        <taxon>Bacillati</taxon>
        <taxon>Bacillota</taxon>
        <taxon>Bacilli</taxon>
        <taxon>Bacillales</taxon>
        <taxon>Bacillaceae</taxon>
        <taxon>Metabacillus</taxon>
    </lineage>
</organism>
<evidence type="ECO:0000313" key="3">
    <source>
        <dbReference type="EMBL" id="MFC0271677.1"/>
    </source>
</evidence>
<dbReference type="Proteomes" id="UP001589854">
    <property type="component" value="Unassembled WGS sequence"/>
</dbReference>
<protein>
    <recommendedName>
        <fullName evidence="1">Small, acid-soluble spore protein L</fullName>
    </recommendedName>
</protein>
<evidence type="ECO:0000256" key="2">
    <source>
        <dbReference type="SAM" id="MobiDB-lite"/>
    </source>
</evidence>
<dbReference type="NCBIfam" id="TIGR03093">
    <property type="entry name" value="SASP_sspL"/>
    <property type="match status" value="1"/>
</dbReference>
<proteinExistence type="predicted"/>
<accession>A0ABV6GFI1</accession>